<dbReference type="AlphaFoldDB" id="A0A2K2FNR1"/>
<feature type="domain" description="Thiamin pyrophosphokinase thiamin-binding" evidence="6">
    <location>
        <begin position="142"/>
        <end position="206"/>
    </location>
</feature>
<dbReference type="GO" id="GO:0006772">
    <property type="term" value="P:thiamine metabolic process"/>
    <property type="evidence" value="ECO:0007669"/>
    <property type="project" value="UniProtKB-UniRule"/>
</dbReference>
<dbReference type="OrthoDB" id="9804377at2"/>
<dbReference type="GO" id="GO:0004788">
    <property type="term" value="F:thiamine diphosphokinase activity"/>
    <property type="evidence" value="ECO:0007669"/>
    <property type="project" value="UniProtKB-UniRule"/>
</dbReference>
<dbReference type="Pfam" id="PF04263">
    <property type="entry name" value="TPK_catalytic"/>
    <property type="match status" value="1"/>
</dbReference>
<evidence type="ECO:0000256" key="3">
    <source>
        <dbReference type="ARBA" id="ARBA00022777"/>
    </source>
</evidence>
<organism evidence="7 8">
    <name type="scientific">Clostridium thermosuccinogenes</name>
    <dbReference type="NCBI Taxonomy" id="84032"/>
    <lineage>
        <taxon>Bacteria</taxon>
        <taxon>Bacillati</taxon>
        <taxon>Bacillota</taxon>
        <taxon>Clostridia</taxon>
        <taxon>Eubacteriales</taxon>
        <taxon>Clostridiaceae</taxon>
        <taxon>Clostridium</taxon>
    </lineage>
</organism>
<protein>
    <recommendedName>
        <fullName evidence="5">Thiamine diphosphokinase</fullName>
        <ecNumber evidence="5">2.7.6.2</ecNumber>
    </recommendedName>
</protein>
<dbReference type="EMBL" id="NIOJ01000011">
    <property type="protein sequence ID" value="PNU00421.1"/>
    <property type="molecule type" value="Genomic_DNA"/>
</dbReference>
<proteinExistence type="predicted"/>
<keyword evidence="8" id="KW-1185">Reference proteome</keyword>
<dbReference type="PANTHER" id="PTHR41299:SF1">
    <property type="entry name" value="THIAMINE PYROPHOSPHOKINASE"/>
    <property type="match status" value="1"/>
</dbReference>
<evidence type="ECO:0000313" key="7">
    <source>
        <dbReference type="EMBL" id="PNU00421.1"/>
    </source>
</evidence>
<sequence length="212" mass="23354">MSKAVIICNGSIEDYSYYKKHLEAAQFIICADGGATHALKFGIKPDVLLGDFDSIPKGDFDCLLEQGVEIVKYPSEKDMTDAEIAAELAMEKGYDEIVFIGATGTRLDHSLSNIMMLKSLLERGVKGIIVNEHNEVMVIDKHVTLIREENYKVTLLPLTEIVEGVSTKGLYYELKDATLKMGSSLGVSNEFSEDAAEVTIKKGLMLVIKARD</sequence>
<evidence type="ECO:0000313" key="8">
    <source>
        <dbReference type="Proteomes" id="UP000236151"/>
    </source>
</evidence>
<dbReference type="InterPro" id="IPR007371">
    <property type="entry name" value="TPK_catalytic"/>
</dbReference>
<evidence type="ECO:0000256" key="5">
    <source>
        <dbReference type="NCBIfam" id="TIGR01378"/>
    </source>
</evidence>
<dbReference type="Proteomes" id="UP000236151">
    <property type="component" value="Unassembled WGS sequence"/>
</dbReference>
<dbReference type="Gene3D" id="3.40.50.10240">
    <property type="entry name" value="Thiamin pyrophosphokinase, catalytic domain"/>
    <property type="match status" value="1"/>
</dbReference>
<evidence type="ECO:0000259" key="6">
    <source>
        <dbReference type="SMART" id="SM00983"/>
    </source>
</evidence>
<dbReference type="GO" id="GO:0030975">
    <property type="term" value="F:thiamine binding"/>
    <property type="evidence" value="ECO:0007669"/>
    <property type="project" value="InterPro"/>
</dbReference>
<keyword evidence="2" id="KW-0547">Nucleotide-binding</keyword>
<dbReference type="CDD" id="cd07995">
    <property type="entry name" value="TPK"/>
    <property type="match status" value="1"/>
</dbReference>
<dbReference type="InterPro" id="IPR036759">
    <property type="entry name" value="TPK_catalytic_sf"/>
</dbReference>
<comment type="caution">
    <text evidence="7">The sequence shown here is derived from an EMBL/GenBank/DDBJ whole genome shotgun (WGS) entry which is preliminary data.</text>
</comment>
<evidence type="ECO:0000256" key="4">
    <source>
        <dbReference type="ARBA" id="ARBA00022840"/>
    </source>
</evidence>
<evidence type="ECO:0000256" key="2">
    <source>
        <dbReference type="ARBA" id="ARBA00022741"/>
    </source>
</evidence>
<dbReference type="GO" id="GO:0005524">
    <property type="term" value="F:ATP binding"/>
    <property type="evidence" value="ECO:0007669"/>
    <property type="project" value="UniProtKB-KW"/>
</dbReference>
<dbReference type="Pfam" id="PF04265">
    <property type="entry name" value="TPK_B1_binding"/>
    <property type="match status" value="1"/>
</dbReference>
<dbReference type="KEGG" id="cthd:CDO33_05020"/>
<dbReference type="EC" id="2.7.6.2" evidence="5"/>
<name>A0A2K2FNR1_9CLOT</name>
<keyword evidence="3 7" id="KW-0418">Kinase</keyword>
<dbReference type="InterPro" id="IPR036371">
    <property type="entry name" value="TPK_B1-bd_sf"/>
</dbReference>
<dbReference type="GO" id="GO:0016301">
    <property type="term" value="F:kinase activity"/>
    <property type="evidence" value="ECO:0007669"/>
    <property type="project" value="UniProtKB-KW"/>
</dbReference>
<dbReference type="GO" id="GO:0009229">
    <property type="term" value="P:thiamine diphosphate biosynthetic process"/>
    <property type="evidence" value="ECO:0007669"/>
    <property type="project" value="InterPro"/>
</dbReference>
<dbReference type="SUPFAM" id="SSF63999">
    <property type="entry name" value="Thiamin pyrophosphokinase, catalytic domain"/>
    <property type="match status" value="1"/>
</dbReference>
<accession>A0A2K2FNR1</accession>
<dbReference type="PANTHER" id="PTHR41299">
    <property type="entry name" value="THIAMINE PYROPHOSPHOKINASE"/>
    <property type="match status" value="1"/>
</dbReference>
<dbReference type="SUPFAM" id="SSF63862">
    <property type="entry name" value="Thiamin pyrophosphokinase, substrate-binding domain"/>
    <property type="match status" value="1"/>
</dbReference>
<reference evidence="7 8" key="1">
    <citation type="submission" date="2017-06" db="EMBL/GenBank/DDBJ databases">
        <title>Investigating the central metabolism of Clostridium thermosuccinogenes.</title>
        <authorList>
            <person name="Koendjbiharie J.G."/>
            <person name="van Kranenburg R."/>
        </authorList>
    </citation>
    <scope>NUCLEOTIDE SEQUENCE [LARGE SCALE GENOMIC DNA]</scope>
    <source>
        <strain evidence="7 8">DSM 5806</strain>
    </source>
</reference>
<keyword evidence="4" id="KW-0067">ATP-binding</keyword>
<dbReference type="InterPro" id="IPR006282">
    <property type="entry name" value="Thi_PPkinase"/>
</dbReference>
<dbReference type="InterPro" id="IPR053149">
    <property type="entry name" value="TPK"/>
</dbReference>
<gene>
    <name evidence="7" type="ORF">CDQ84_06240</name>
</gene>
<evidence type="ECO:0000256" key="1">
    <source>
        <dbReference type="ARBA" id="ARBA00022679"/>
    </source>
</evidence>
<dbReference type="InterPro" id="IPR007373">
    <property type="entry name" value="Thiamin_PyroPKinase_B1-bd"/>
</dbReference>
<dbReference type="NCBIfam" id="TIGR01378">
    <property type="entry name" value="thi_PPkinase"/>
    <property type="match status" value="1"/>
</dbReference>
<keyword evidence="1" id="KW-0808">Transferase</keyword>
<dbReference type="SMART" id="SM00983">
    <property type="entry name" value="TPK_B1_binding"/>
    <property type="match status" value="1"/>
</dbReference>